<dbReference type="InterPro" id="IPR028011">
    <property type="entry name" value="DUF4476"/>
</dbReference>
<protein>
    <recommendedName>
        <fullName evidence="2">DUF4476 domain-containing protein</fullName>
    </recommendedName>
</protein>
<sequence>MIIRKLFFSLIAFLCLTSAFAQTPNSTNGVFSVFSEREPFILYLNNVRYNDQYSTAVRIERLEKRSYDVRLEFKNRRLASIVSYNFRPTDEDGYFMDKMYLVRYSRVGRPELRLFAMFPVEFRMPDQRSFDTYDFGYPNDPVFVDPGEGEYSQRIMTAEELKDAIRVVNRQGFDSDKAKVASMIAQKNSMTVKQIGQVLDLFSFDDGKLTFARAAYATCYDRRNYHTLLDKLVFSDSKEKLMSFINSSK</sequence>
<reference evidence="3 4" key="1">
    <citation type="submission" date="2018-06" db="EMBL/GenBank/DDBJ databases">
        <authorList>
            <consortium name="Pathogen Informatics"/>
            <person name="Doyle S."/>
        </authorList>
    </citation>
    <scope>NUCLEOTIDE SEQUENCE [LARGE SCALE GENOMIC DNA]</scope>
    <source>
        <strain evidence="3 4">NCTC11388</strain>
    </source>
</reference>
<dbReference type="EMBL" id="UGYW01000002">
    <property type="protein sequence ID" value="SUJ18368.1"/>
    <property type="molecule type" value="Genomic_DNA"/>
</dbReference>
<gene>
    <name evidence="3" type="ORF">NCTC11388_02767</name>
</gene>
<evidence type="ECO:0000256" key="1">
    <source>
        <dbReference type="SAM" id="SignalP"/>
    </source>
</evidence>
<keyword evidence="1" id="KW-0732">Signal</keyword>
<feature type="domain" description="DUF4476" evidence="2">
    <location>
        <begin position="156"/>
        <end position="245"/>
    </location>
</feature>
<name>A0A380CDU2_SPHSI</name>
<dbReference type="Proteomes" id="UP000254893">
    <property type="component" value="Unassembled WGS sequence"/>
</dbReference>
<evidence type="ECO:0000313" key="3">
    <source>
        <dbReference type="EMBL" id="SUJ18368.1"/>
    </source>
</evidence>
<accession>A0A380CDU2</accession>
<evidence type="ECO:0000259" key="2">
    <source>
        <dbReference type="Pfam" id="PF14771"/>
    </source>
</evidence>
<evidence type="ECO:0000313" key="4">
    <source>
        <dbReference type="Proteomes" id="UP000254893"/>
    </source>
</evidence>
<feature type="signal peptide" evidence="1">
    <location>
        <begin position="1"/>
        <end position="21"/>
    </location>
</feature>
<dbReference type="Pfam" id="PF14771">
    <property type="entry name" value="DUF4476"/>
    <property type="match status" value="1"/>
</dbReference>
<proteinExistence type="predicted"/>
<dbReference type="AlphaFoldDB" id="A0A380CDU2"/>
<dbReference type="RefSeq" id="WP_115170516.1">
    <property type="nucleotide sequence ID" value="NZ_UGYW01000002.1"/>
</dbReference>
<feature type="chain" id="PRO_5016665783" description="DUF4476 domain-containing protein" evidence="1">
    <location>
        <begin position="22"/>
        <end position="249"/>
    </location>
</feature>
<organism evidence="3 4">
    <name type="scientific">Sphingobacterium spiritivorum</name>
    <name type="common">Flavobacterium spiritivorum</name>
    <dbReference type="NCBI Taxonomy" id="258"/>
    <lineage>
        <taxon>Bacteria</taxon>
        <taxon>Pseudomonadati</taxon>
        <taxon>Bacteroidota</taxon>
        <taxon>Sphingobacteriia</taxon>
        <taxon>Sphingobacteriales</taxon>
        <taxon>Sphingobacteriaceae</taxon>
        <taxon>Sphingobacterium</taxon>
    </lineage>
</organism>